<feature type="transmembrane region" description="Helical" evidence="1">
    <location>
        <begin position="95"/>
        <end position="116"/>
    </location>
</feature>
<proteinExistence type="predicted"/>
<dbReference type="AlphaFoldDB" id="A0A916ZCL7"/>
<evidence type="ECO:0008006" key="4">
    <source>
        <dbReference type="Google" id="ProtNLM"/>
    </source>
</evidence>
<comment type="caution">
    <text evidence="2">The sequence shown here is derived from an EMBL/GenBank/DDBJ whole genome shotgun (WGS) entry which is preliminary data.</text>
</comment>
<keyword evidence="1" id="KW-0472">Membrane</keyword>
<keyword evidence="1" id="KW-0812">Transmembrane</keyword>
<gene>
    <name evidence="2" type="ORF">GCM10011390_03820</name>
</gene>
<organism evidence="2 3">
    <name type="scientific">Aureimonas endophytica</name>
    <dbReference type="NCBI Taxonomy" id="2027858"/>
    <lineage>
        <taxon>Bacteria</taxon>
        <taxon>Pseudomonadati</taxon>
        <taxon>Pseudomonadota</taxon>
        <taxon>Alphaproteobacteria</taxon>
        <taxon>Hyphomicrobiales</taxon>
        <taxon>Aurantimonadaceae</taxon>
        <taxon>Aureimonas</taxon>
    </lineage>
</organism>
<evidence type="ECO:0000256" key="1">
    <source>
        <dbReference type="SAM" id="Phobius"/>
    </source>
</evidence>
<protein>
    <recommendedName>
        <fullName evidence="4">DUF983 domain-containing protein</fullName>
    </recommendedName>
</protein>
<dbReference type="Pfam" id="PF06170">
    <property type="entry name" value="DUF983"/>
    <property type="match status" value="1"/>
</dbReference>
<feature type="transmembrane region" description="Helical" evidence="1">
    <location>
        <begin position="69"/>
        <end position="89"/>
    </location>
</feature>
<dbReference type="Proteomes" id="UP000644699">
    <property type="component" value="Unassembled WGS sequence"/>
</dbReference>
<name>A0A916ZCL7_9HYPH</name>
<keyword evidence="1" id="KW-1133">Transmembrane helix</keyword>
<keyword evidence="3" id="KW-1185">Reference proteome</keyword>
<dbReference type="SUPFAM" id="SSF57783">
    <property type="entry name" value="Zinc beta-ribbon"/>
    <property type="match status" value="1"/>
</dbReference>
<dbReference type="EMBL" id="BMIQ01000001">
    <property type="protein sequence ID" value="GGD88280.1"/>
    <property type="molecule type" value="Genomic_DNA"/>
</dbReference>
<sequence>MTIETLDRTRTHAPVDTGAERPLVQAMLRGFLCRCPNCGQGPIFAGYLRTAPACSSCGQIFEGHRADDLPPYLTVFVVGHLVVALYMALEELVTLSMWTHLAIFLPLTIILTLALLRPMKGLTIGLQWAMRMHGFGNRDASADH</sequence>
<dbReference type="RefSeq" id="WP_244639261.1">
    <property type="nucleotide sequence ID" value="NZ_BMIQ01000001.1"/>
</dbReference>
<accession>A0A916ZCL7</accession>
<reference evidence="2" key="1">
    <citation type="journal article" date="2014" name="Int. J. Syst. Evol. Microbiol.">
        <title>Complete genome sequence of Corynebacterium casei LMG S-19264T (=DSM 44701T), isolated from a smear-ripened cheese.</title>
        <authorList>
            <consortium name="US DOE Joint Genome Institute (JGI-PGF)"/>
            <person name="Walter F."/>
            <person name="Albersmeier A."/>
            <person name="Kalinowski J."/>
            <person name="Ruckert C."/>
        </authorList>
    </citation>
    <scope>NUCLEOTIDE SEQUENCE</scope>
    <source>
        <strain evidence="2">CGMCC 1.15367</strain>
    </source>
</reference>
<reference evidence="2" key="2">
    <citation type="submission" date="2020-09" db="EMBL/GenBank/DDBJ databases">
        <authorList>
            <person name="Sun Q."/>
            <person name="Zhou Y."/>
        </authorList>
    </citation>
    <scope>NUCLEOTIDE SEQUENCE</scope>
    <source>
        <strain evidence="2">CGMCC 1.15367</strain>
    </source>
</reference>
<evidence type="ECO:0000313" key="3">
    <source>
        <dbReference type="Proteomes" id="UP000644699"/>
    </source>
</evidence>
<dbReference type="InterPro" id="IPR009325">
    <property type="entry name" value="DUF983"/>
</dbReference>
<evidence type="ECO:0000313" key="2">
    <source>
        <dbReference type="EMBL" id="GGD88280.1"/>
    </source>
</evidence>